<dbReference type="Proteomes" id="UP000070168">
    <property type="component" value="Unassembled WGS sequence"/>
</dbReference>
<evidence type="ECO:0000313" key="3">
    <source>
        <dbReference type="Proteomes" id="UP000070168"/>
    </source>
</evidence>
<evidence type="ECO:0000313" key="2">
    <source>
        <dbReference type="EMBL" id="KXG52223.1"/>
    </source>
</evidence>
<sequence>MYLYHVSLLLPASSYNSPIHPKSGKLTTKVFLTRQLLKYTTSLRLRQIGELSLASEDISTSHNEVPFDYDLYFQSSLLLFLFLLYLSFFQLVYNPGLFQNLILLRLCLVLILETAEMEILAGITQLAVMLDRKDGLDEAHQEERDRLASGIEDAKVLLGLHLCRIENDVTRQVLLDTFLRHLGPTDAPWMLGPLLARIASGI</sequence>
<keyword evidence="1" id="KW-0812">Transmembrane</keyword>
<proteinExistence type="predicted"/>
<dbReference type="OrthoDB" id="4360224at2759"/>
<dbReference type="EMBL" id="LHQR01000027">
    <property type="protein sequence ID" value="KXG52223.1"/>
    <property type="molecule type" value="Genomic_DNA"/>
</dbReference>
<dbReference type="AlphaFoldDB" id="A0A135LTC1"/>
<evidence type="ECO:0000256" key="1">
    <source>
        <dbReference type="SAM" id="Phobius"/>
    </source>
</evidence>
<dbReference type="GeneID" id="63711521"/>
<keyword evidence="1" id="KW-0472">Membrane</keyword>
<accession>A0A135LTC1</accession>
<reference evidence="2 3" key="1">
    <citation type="journal article" date="2016" name="BMC Genomics">
        <title>Genome sequencing and secondary metabolism of the postharvest pathogen Penicillium griseofulvum.</title>
        <authorList>
            <person name="Banani H."/>
            <person name="Marcet-Houben M."/>
            <person name="Ballester A.R."/>
            <person name="Abbruscato P."/>
            <person name="Gonzalez-Candelas L."/>
            <person name="Gabaldon T."/>
            <person name="Spadaro D."/>
        </authorList>
    </citation>
    <scope>NUCLEOTIDE SEQUENCE [LARGE SCALE GENOMIC DNA]</scope>
    <source>
        <strain evidence="2 3">PG3</strain>
    </source>
</reference>
<protein>
    <submittedName>
        <fullName evidence="2">Uncharacterized protein</fullName>
    </submittedName>
</protein>
<comment type="caution">
    <text evidence="2">The sequence shown here is derived from an EMBL/GenBank/DDBJ whole genome shotgun (WGS) entry which is preliminary data.</text>
</comment>
<name>A0A135LTC1_PENPA</name>
<dbReference type="RefSeq" id="XP_040650759.1">
    <property type="nucleotide sequence ID" value="XM_040796221.1"/>
</dbReference>
<organism evidence="2 3">
    <name type="scientific">Penicillium patulum</name>
    <name type="common">Penicillium griseofulvum</name>
    <dbReference type="NCBI Taxonomy" id="5078"/>
    <lineage>
        <taxon>Eukaryota</taxon>
        <taxon>Fungi</taxon>
        <taxon>Dikarya</taxon>
        <taxon>Ascomycota</taxon>
        <taxon>Pezizomycotina</taxon>
        <taxon>Eurotiomycetes</taxon>
        <taxon>Eurotiomycetidae</taxon>
        <taxon>Eurotiales</taxon>
        <taxon>Aspergillaceae</taxon>
        <taxon>Penicillium</taxon>
    </lineage>
</organism>
<keyword evidence="3" id="KW-1185">Reference proteome</keyword>
<feature type="transmembrane region" description="Helical" evidence="1">
    <location>
        <begin position="71"/>
        <end position="93"/>
    </location>
</feature>
<gene>
    <name evidence="2" type="ORF">PGRI_085070</name>
</gene>
<keyword evidence="1" id="KW-1133">Transmembrane helix</keyword>